<dbReference type="CDD" id="cd11614">
    <property type="entry name" value="SAF_CpaB_FlgA_like"/>
    <property type="match status" value="1"/>
</dbReference>
<feature type="chain" id="PRO_5038939090" evidence="2">
    <location>
        <begin position="43"/>
        <end position="246"/>
    </location>
</feature>
<dbReference type="SMART" id="SM00858">
    <property type="entry name" value="SAF"/>
    <property type="match status" value="1"/>
</dbReference>
<feature type="region of interest" description="Disordered" evidence="1">
    <location>
        <begin position="157"/>
        <end position="177"/>
    </location>
</feature>
<keyword evidence="4" id="KW-0282">Flagellum</keyword>
<keyword evidence="2" id="KW-0732">Signal</keyword>
<dbReference type="InterPro" id="IPR013974">
    <property type="entry name" value="SAF"/>
</dbReference>
<evidence type="ECO:0000256" key="2">
    <source>
        <dbReference type="SAM" id="SignalP"/>
    </source>
</evidence>
<dbReference type="AlphaFoldDB" id="A0A261G3B8"/>
<organism evidence="4 5">
    <name type="scientific">Bifidobacterium eulemuris</name>
    <dbReference type="NCBI Taxonomy" id="1765219"/>
    <lineage>
        <taxon>Bacteria</taxon>
        <taxon>Bacillati</taxon>
        <taxon>Actinomycetota</taxon>
        <taxon>Actinomycetes</taxon>
        <taxon>Bifidobacteriales</taxon>
        <taxon>Bifidobacteriaceae</taxon>
        <taxon>Bifidobacterium</taxon>
    </lineage>
</organism>
<sequence>MVTFFHKRVPQRGSLARRRATTRLRRWLAACCAAVAVCAVMSAVSSLVTTTPVVVARTAIRRGETIEQTDVAWADMPVSPTSRLLVDSTALVVGRVAQVDIDVGQPFTTHMARDSPVTPAGHTVIEVRLSSDAERLIAGDTVSLVSAMGCDAAVGDAPEAVSGSGAEAGADAGADADRDVNGKVGEDAGLLDGACVLARSALAMDRSHADEASASAGSVVPFAMPPRDALRVMASQEAGAIVAVTR</sequence>
<comment type="caution">
    <text evidence="4">The sequence shown here is derived from an EMBL/GenBank/DDBJ whole genome shotgun (WGS) entry which is preliminary data.</text>
</comment>
<protein>
    <submittedName>
        <fullName evidence="4">Flagellar protein FlgA</fullName>
    </submittedName>
</protein>
<dbReference type="Pfam" id="PF08666">
    <property type="entry name" value="SAF"/>
    <property type="match status" value="1"/>
</dbReference>
<evidence type="ECO:0000313" key="5">
    <source>
        <dbReference type="Proteomes" id="UP000216057"/>
    </source>
</evidence>
<reference evidence="4 5" key="1">
    <citation type="journal article" date="2017" name="BMC Genomics">
        <title>Comparative genomic and phylogenomic analyses of the Bifidobacteriaceae family.</title>
        <authorList>
            <person name="Lugli G.A."/>
            <person name="Milani C."/>
            <person name="Turroni F."/>
            <person name="Duranti S."/>
            <person name="Mancabelli L."/>
            <person name="Mangifesta M."/>
            <person name="Ferrario C."/>
            <person name="Modesto M."/>
            <person name="Mattarelli P."/>
            <person name="Jiri K."/>
            <person name="van Sinderen D."/>
            <person name="Ventura M."/>
        </authorList>
    </citation>
    <scope>NUCLEOTIDE SEQUENCE [LARGE SCALE GENOMIC DNA]</scope>
    <source>
        <strain evidence="4 5">DSM 100216</strain>
    </source>
</reference>
<accession>A0A261G3B8</accession>
<evidence type="ECO:0000259" key="3">
    <source>
        <dbReference type="SMART" id="SM00858"/>
    </source>
</evidence>
<proteinExistence type="predicted"/>
<name>A0A261G3B8_9BIFI</name>
<dbReference type="Proteomes" id="UP000216057">
    <property type="component" value="Unassembled WGS sequence"/>
</dbReference>
<feature type="domain" description="SAF" evidence="3">
    <location>
        <begin position="51"/>
        <end position="113"/>
    </location>
</feature>
<evidence type="ECO:0000256" key="1">
    <source>
        <dbReference type="SAM" id="MobiDB-lite"/>
    </source>
</evidence>
<gene>
    <name evidence="4" type="ORF">BEUL_1815</name>
</gene>
<keyword evidence="4" id="KW-0969">Cilium</keyword>
<keyword evidence="4" id="KW-0966">Cell projection</keyword>
<dbReference type="Gene3D" id="3.90.1210.10">
    <property type="entry name" value="Antifreeze-like/N-acetylneuraminic acid synthase C-terminal domain"/>
    <property type="match status" value="1"/>
</dbReference>
<feature type="compositionally biased region" description="Low complexity" evidence="1">
    <location>
        <begin position="159"/>
        <end position="173"/>
    </location>
</feature>
<feature type="signal peptide" evidence="2">
    <location>
        <begin position="1"/>
        <end position="42"/>
    </location>
</feature>
<dbReference type="EMBL" id="MWWZ01000010">
    <property type="protein sequence ID" value="OZG65917.1"/>
    <property type="molecule type" value="Genomic_DNA"/>
</dbReference>
<evidence type="ECO:0000313" key="4">
    <source>
        <dbReference type="EMBL" id="OZG65917.1"/>
    </source>
</evidence>